<organism evidence="2 3">
    <name type="scientific">Salmonella enterica</name>
    <name type="common">Salmonella choleraesuis</name>
    <dbReference type="NCBI Taxonomy" id="28901"/>
    <lineage>
        <taxon>Bacteria</taxon>
        <taxon>Pseudomonadati</taxon>
        <taxon>Pseudomonadota</taxon>
        <taxon>Gammaproteobacteria</taxon>
        <taxon>Enterobacterales</taxon>
        <taxon>Enterobacteriaceae</taxon>
        <taxon>Salmonella</taxon>
    </lineage>
</organism>
<gene>
    <name evidence="2" type="ORF">EBH50_22050</name>
</gene>
<reference evidence="2 3" key="1">
    <citation type="submission" date="2018-10" db="EMBL/GenBank/DDBJ databases">
        <authorList>
            <consortium name="PulseNet: The National Subtyping Network for Foodborne Disease Surveillance"/>
            <person name="Tarr C.L."/>
            <person name="Trees E."/>
            <person name="Katz L.S."/>
            <person name="Carleton-Romer H.A."/>
            <person name="Stroika S."/>
            <person name="Kucerova Z."/>
            <person name="Roache K.F."/>
            <person name="Sabol A.L."/>
            <person name="Besser J."/>
            <person name="Gerner-Smidt P."/>
        </authorList>
    </citation>
    <scope>NUCLEOTIDE SEQUENCE [LARGE SCALE GENOMIC DNA]</scope>
    <source>
        <strain evidence="2 3">PNUSAS056479</strain>
    </source>
</reference>
<dbReference type="InterPro" id="IPR006073">
    <property type="entry name" value="GTP-bd"/>
</dbReference>
<dbReference type="EMBL" id="RUTY01000031">
    <property type="protein sequence ID" value="MLE32561.1"/>
    <property type="molecule type" value="Genomic_DNA"/>
</dbReference>
<proteinExistence type="predicted"/>
<dbReference type="Gene3D" id="3.40.50.300">
    <property type="entry name" value="P-loop containing nucleotide triphosphate hydrolases"/>
    <property type="match status" value="1"/>
</dbReference>
<comment type="caution">
    <text evidence="2">The sequence shown here is derived from an EMBL/GenBank/DDBJ whole genome shotgun (WGS) entry which is preliminary data.</text>
</comment>
<dbReference type="CDD" id="cd00882">
    <property type="entry name" value="Ras_like_GTPase"/>
    <property type="match status" value="1"/>
</dbReference>
<protein>
    <submittedName>
        <fullName evidence="2">DUF697 domain-containing protein</fullName>
    </submittedName>
</protein>
<evidence type="ECO:0000313" key="3">
    <source>
        <dbReference type="Proteomes" id="UP000885317"/>
    </source>
</evidence>
<accession>A0A3R0UE57</accession>
<dbReference type="AlphaFoldDB" id="A0A3R0UE57"/>
<dbReference type="InterPro" id="IPR027417">
    <property type="entry name" value="P-loop_NTPase"/>
</dbReference>
<feature type="domain" description="G" evidence="1">
    <location>
        <begin position="37"/>
        <end position="158"/>
    </location>
</feature>
<sequence length="404" mass="43844">MTDYKEYLDGAYDYETDTLNTEKAKKIAEQKKEKFNIMLLGATGTGKSTLVNAVFGENIAKSGVGKPVTQHLEKINVPAKGLVLWDTKGIEAKDYQETVSQLEKEISASFDEASHVDDIPHLGWLCIDSGSGRFEDRDFDLIKIFKMWNIPIVVVFTKILGDDSCPFIDSVKEYINSSEYCDYIHERYAGVNSVERKISGSLKIPVSGLDELLDISFKCLQEGREDAEQSLKAAKVLKALETFKKAQTVKKGIRLEAMKKGAKKIVHVAAVAAGSVGATPIPGSDAPLIAAVQSTMIYKINAEFELDASDSKITSVVGGILGVTAFAQVGKTIVANILKCIPGVGSIAGGAISATTAVALTEAVGHAYIKVLIFYYNNETGYVELPENIKSILGVFKDNFSYNK</sequence>
<evidence type="ECO:0000259" key="1">
    <source>
        <dbReference type="Pfam" id="PF01926"/>
    </source>
</evidence>
<dbReference type="GO" id="GO:0005525">
    <property type="term" value="F:GTP binding"/>
    <property type="evidence" value="ECO:0007669"/>
    <property type="project" value="InterPro"/>
</dbReference>
<dbReference type="Pfam" id="PF01926">
    <property type="entry name" value="MMR_HSR1"/>
    <property type="match status" value="1"/>
</dbReference>
<dbReference type="Proteomes" id="UP000885317">
    <property type="component" value="Unassembled WGS sequence"/>
</dbReference>
<name>A0A3R0UE57_SALER</name>
<evidence type="ECO:0000313" key="2">
    <source>
        <dbReference type="EMBL" id="MLE32561.1"/>
    </source>
</evidence>
<dbReference type="SUPFAM" id="SSF52540">
    <property type="entry name" value="P-loop containing nucleoside triphosphate hydrolases"/>
    <property type="match status" value="1"/>
</dbReference>